<reference evidence="1" key="1">
    <citation type="journal article" date="2020" name="mSystems">
        <title>Genome- and Community-Level Interaction Insights into Carbon Utilization and Element Cycling Functions of Hydrothermarchaeota in Hydrothermal Sediment.</title>
        <authorList>
            <person name="Zhou Z."/>
            <person name="Liu Y."/>
            <person name="Xu W."/>
            <person name="Pan J."/>
            <person name="Luo Z.H."/>
            <person name="Li M."/>
        </authorList>
    </citation>
    <scope>NUCLEOTIDE SEQUENCE [LARGE SCALE GENOMIC DNA]</scope>
    <source>
        <strain evidence="1">HyVt-458</strain>
    </source>
</reference>
<comment type="caution">
    <text evidence="1">The sequence shown here is derived from an EMBL/GenBank/DDBJ whole genome shotgun (WGS) entry which is preliminary data.</text>
</comment>
<accession>A0A831WC78</accession>
<evidence type="ECO:0008006" key="2">
    <source>
        <dbReference type="Google" id="ProtNLM"/>
    </source>
</evidence>
<dbReference type="Pfam" id="PF02635">
    <property type="entry name" value="DsrE"/>
    <property type="match status" value="1"/>
</dbReference>
<name>A0A831WC78_9GAMM</name>
<dbReference type="InterPro" id="IPR027396">
    <property type="entry name" value="DsrEFH-like"/>
</dbReference>
<proteinExistence type="predicted"/>
<protein>
    <recommendedName>
        <fullName evidence="2">Sulfur reduction protein DsrE</fullName>
    </recommendedName>
</protein>
<dbReference type="EMBL" id="DRLF01000365">
    <property type="protein sequence ID" value="HEC07295.1"/>
    <property type="molecule type" value="Genomic_DNA"/>
</dbReference>
<dbReference type="PANTHER" id="PTHR37691:SF1">
    <property type="entry name" value="BLR3518 PROTEIN"/>
    <property type="match status" value="1"/>
</dbReference>
<dbReference type="Proteomes" id="UP000886339">
    <property type="component" value="Unassembled WGS sequence"/>
</dbReference>
<dbReference type="PANTHER" id="PTHR37691">
    <property type="entry name" value="BLR3518 PROTEIN"/>
    <property type="match status" value="1"/>
</dbReference>
<dbReference type="InterPro" id="IPR003787">
    <property type="entry name" value="Sulphur_relay_DsrE/F-like"/>
</dbReference>
<dbReference type="AlphaFoldDB" id="A0A831WC78"/>
<sequence length="167" mass="18931">MSPRVFTLCLLLALSYEGLAGKRVNTPYEDPKAVFDFYFDDPRHINSALFWLRSYMNPLMEAPYNLAPEFMDIVVVIHGTEIVTVAKANQKKYAEAVGRMGYYASLGVKFRVCGLAAADYGYRAEDFQDFIEVVPSAITELGHWQQKGYALITPAILDKKFSIEEIR</sequence>
<organism evidence="1">
    <name type="scientific">Thiolapillus brandeum</name>
    <dbReference type="NCBI Taxonomy" id="1076588"/>
    <lineage>
        <taxon>Bacteria</taxon>
        <taxon>Pseudomonadati</taxon>
        <taxon>Pseudomonadota</taxon>
        <taxon>Gammaproteobacteria</taxon>
        <taxon>Chromatiales</taxon>
        <taxon>Sedimenticolaceae</taxon>
        <taxon>Thiolapillus</taxon>
    </lineage>
</organism>
<gene>
    <name evidence="1" type="ORF">ENJ12_10605</name>
</gene>
<dbReference type="Gene3D" id="3.40.1260.10">
    <property type="entry name" value="DsrEFH-like"/>
    <property type="match status" value="1"/>
</dbReference>
<dbReference type="SUPFAM" id="SSF75169">
    <property type="entry name" value="DsrEFH-like"/>
    <property type="match status" value="1"/>
</dbReference>
<evidence type="ECO:0000313" key="1">
    <source>
        <dbReference type="EMBL" id="HEC07295.1"/>
    </source>
</evidence>